<protein>
    <recommendedName>
        <fullName evidence="1">N-acetyltransferase domain-containing protein</fullName>
    </recommendedName>
</protein>
<dbReference type="Proteomes" id="UP000240357">
    <property type="component" value="Unassembled WGS sequence"/>
</dbReference>
<dbReference type="CDD" id="cd04301">
    <property type="entry name" value="NAT_SF"/>
    <property type="match status" value="1"/>
</dbReference>
<dbReference type="GO" id="GO:0016747">
    <property type="term" value="F:acyltransferase activity, transferring groups other than amino-acyl groups"/>
    <property type="evidence" value="ECO:0007669"/>
    <property type="project" value="InterPro"/>
</dbReference>
<dbReference type="InterPro" id="IPR013653">
    <property type="entry name" value="GCN5-like_dom"/>
</dbReference>
<comment type="caution">
    <text evidence="2">The sequence shown here is derived from an EMBL/GenBank/DDBJ whole genome shotgun (WGS) entry which is preliminary data.</text>
</comment>
<evidence type="ECO:0000259" key="1">
    <source>
        <dbReference type="PROSITE" id="PS51186"/>
    </source>
</evidence>
<dbReference type="AlphaFoldDB" id="A0A2T2YDA8"/>
<dbReference type="InterPro" id="IPR016181">
    <property type="entry name" value="Acyl_CoA_acyltransferase"/>
</dbReference>
<name>A0A2T2YDA8_9BACT</name>
<proteinExistence type="predicted"/>
<organism evidence="2 3">
    <name type="scientific">Adhaeribacter arboris</name>
    <dbReference type="NCBI Taxonomy" id="2072846"/>
    <lineage>
        <taxon>Bacteria</taxon>
        <taxon>Pseudomonadati</taxon>
        <taxon>Bacteroidota</taxon>
        <taxon>Cytophagia</taxon>
        <taxon>Cytophagales</taxon>
        <taxon>Hymenobacteraceae</taxon>
        <taxon>Adhaeribacter</taxon>
    </lineage>
</organism>
<evidence type="ECO:0000313" key="2">
    <source>
        <dbReference type="EMBL" id="PSR53499.1"/>
    </source>
</evidence>
<dbReference type="InterPro" id="IPR000182">
    <property type="entry name" value="GNAT_dom"/>
</dbReference>
<accession>A0A2T2YDA8</accession>
<dbReference type="SUPFAM" id="SSF55729">
    <property type="entry name" value="Acyl-CoA N-acyltransferases (Nat)"/>
    <property type="match status" value="1"/>
</dbReference>
<dbReference type="PROSITE" id="PS51186">
    <property type="entry name" value="GNAT"/>
    <property type="match status" value="1"/>
</dbReference>
<feature type="domain" description="N-acetyltransferase" evidence="1">
    <location>
        <begin position="90"/>
        <end position="222"/>
    </location>
</feature>
<keyword evidence="3" id="KW-1185">Reference proteome</keyword>
<reference evidence="2 3" key="1">
    <citation type="submission" date="2018-03" db="EMBL/GenBank/DDBJ databases">
        <title>Adhaeribacter sp. HMF7605 Genome sequencing and assembly.</title>
        <authorList>
            <person name="Kang H."/>
            <person name="Kang J."/>
            <person name="Cha I."/>
            <person name="Kim H."/>
            <person name="Joh K."/>
        </authorList>
    </citation>
    <scope>NUCLEOTIDE SEQUENCE [LARGE SCALE GENOMIC DNA]</scope>
    <source>
        <strain evidence="2 3">HMF7605</strain>
    </source>
</reference>
<gene>
    <name evidence="2" type="ORF">AHMF7605_08155</name>
</gene>
<dbReference type="Pfam" id="PF08445">
    <property type="entry name" value="FR47"/>
    <property type="match status" value="1"/>
</dbReference>
<dbReference type="EMBL" id="PYFT01000001">
    <property type="protein sequence ID" value="PSR53499.1"/>
    <property type="molecule type" value="Genomic_DNA"/>
</dbReference>
<dbReference type="Gene3D" id="3.40.630.30">
    <property type="match status" value="1"/>
</dbReference>
<evidence type="ECO:0000313" key="3">
    <source>
        <dbReference type="Proteomes" id="UP000240357"/>
    </source>
</evidence>
<sequence length="222" mass="24784">MALQSGNKNIAYGNTQVKFMQRDVGLFAAMDVYSESNFKYLQEQSSPEDSFILFTPGKMQVPTGWKTLVEKAITQMVYPHSAPPLWEVDKNLVALKETDVPAMLNLTQRTKPGPFLSGTIQLGSYFGFFEESKLIAMAGQRLKPGMYTEISAVCTDAGYTGKGLAKKLVMHQVSQILAESRIPILHLNSENSPAYNLYAKIGFQTRREMVVYVIQNTKLALQ</sequence>